<protein>
    <submittedName>
        <fullName evidence="1">HAD family phosphatase</fullName>
    </submittedName>
</protein>
<dbReference type="InterPro" id="IPR036412">
    <property type="entry name" value="HAD-like_sf"/>
</dbReference>
<dbReference type="Gene3D" id="3.30.1240.10">
    <property type="match status" value="1"/>
</dbReference>
<dbReference type="SUPFAM" id="SSF56784">
    <property type="entry name" value="HAD-like"/>
    <property type="match status" value="1"/>
</dbReference>
<dbReference type="GO" id="GO:0005829">
    <property type="term" value="C:cytosol"/>
    <property type="evidence" value="ECO:0007669"/>
    <property type="project" value="TreeGrafter"/>
</dbReference>
<dbReference type="OrthoDB" id="9806027at2"/>
<dbReference type="Pfam" id="PF08282">
    <property type="entry name" value="Hydrolase_3"/>
    <property type="match status" value="1"/>
</dbReference>
<dbReference type="PANTHER" id="PTHR10000">
    <property type="entry name" value="PHOSPHOSERINE PHOSPHATASE"/>
    <property type="match status" value="1"/>
</dbReference>
<gene>
    <name evidence="1" type="ORF">EHF33_10235</name>
</gene>
<evidence type="ECO:0000313" key="1">
    <source>
        <dbReference type="EMBL" id="AZI43073.1"/>
    </source>
</evidence>
<dbReference type="PANTHER" id="PTHR10000:SF8">
    <property type="entry name" value="HAD SUPERFAMILY HYDROLASE-LIKE, TYPE 3"/>
    <property type="match status" value="1"/>
</dbReference>
<accession>A0A3G8YDS7</accession>
<sequence>MSLPTHRPQLLAFDLDGTLILEASLSVPDHTQTALGRLRGLGIQTAIVTGRDHPPSGVLDAAQPAAVATSNGGRIEFAGRVHQELRFSEEELASVLAHQLGNARVIAFTSSALYVDMPPGVAAPEWLVRREHYPLSEAPMGEIIKVGFYHPEVASWRDTLRGQHAQLVYTGAQPPYPDFLTVTPSGADKGAALSVIAHQLGVPMERVTAFGDSDNDEAMLSVAGWAVQVGSLPLLRPHANEQVERPETLGNYLHALADSLAATT</sequence>
<organism evidence="1 2">
    <name type="scientific">Deinococcus psychrotolerans</name>
    <dbReference type="NCBI Taxonomy" id="2489213"/>
    <lineage>
        <taxon>Bacteria</taxon>
        <taxon>Thermotogati</taxon>
        <taxon>Deinococcota</taxon>
        <taxon>Deinococci</taxon>
        <taxon>Deinococcales</taxon>
        <taxon>Deinococcaceae</taxon>
        <taxon>Deinococcus</taxon>
    </lineage>
</organism>
<dbReference type="InterPro" id="IPR023214">
    <property type="entry name" value="HAD_sf"/>
</dbReference>
<reference evidence="1 2" key="1">
    <citation type="submission" date="2018-11" db="EMBL/GenBank/DDBJ databases">
        <title>Deinococcus shelandsis sp. nov., isolated from South Shetland Islands soil of Antarctica.</title>
        <authorList>
            <person name="Tian J."/>
        </authorList>
    </citation>
    <scope>NUCLEOTIDE SEQUENCE [LARGE SCALE GENOMIC DNA]</scope>
    <source>
        <strain evidence="1 2">S14-83T</strain>
    </source>
</reference>
<dbReference type="GO" id="GO:0016791">
    <property type="term" value="F:phosphatase activity"/>
    <property type="evidence" value="ECO:0007669"/>
    <property type="project" value="TreeGrafter"/>
</dbReference>
<keyword evidence="2" id="KW-1185">Reference proteome</keyword>
<name>A0A3G8YDS7_9DEIO</name>
<dbReference type="KEGG" id="dph:EHF33_10235"/>
<dbReference type="RefSeq" id="WP_124870903.1">
    <property type="nucleotide sequence ID" value="NZ_CP034183.1"/>
</dbReference>
<proteinExistence type="predicted"/>
<evidence type="ECO:0000313" key="2">
    <source>
        <dbReference type="Proteomes" id="UP000276417"/>
    </source>
</evidence>
<dbReference type="Proteomes" id="UP000276417">
    <property type="component" value="Chromosome 1"/>
</dbReference>
<dbReference type="Gene3D" id="3.40.50.1000">
    <property type="entry name" value="HAD superfamily/HAD-like"/>
    <property type="match status" value="1"/>
</dbReference>
<dbReference type="EMBL" id="CP034183">
    <property type="protein sequence ID" value="AZI43073.1"/>
    <property type="molecule type" value="Genomic_DNA"/>
</dbReference>
<dbReference type="AlphaFoldDB" id="A0A3G8YDS7"/>
<dbReference type="GO" id="GO:0000287">
    <property type="term" value="F:magnesium ion binding"/>
    <property type="evidence" value="ECO:0007669"/>
    <property type="project" value="TreeGrafter"/>
</dbReference>